<keyword evidence="2" id="KW-0808">Transferase</keyword>
<dbReference type="OrthoDB" id="9809751at2"/>
<dbReference type="InterPro" id="IPR000182">
    <property type="entry name" value="GNAT_dom"/>
</dbReference>
<evidence type="ECO:0000313" key="2">
    <source>
        <dbReference type="EMBL" id="APO70136.1"/>
    </source>
</evidence>
<dbReference type="CDD" id="cd04301">
    <property type="entry name" value="NAT_SF"/>
    <property type="match status" value="1"/>
</dbReference>
<accession>A0A1L5NQF4</accession>
<feature type="domain" description="N-acetyltransferase" evidence="1">
    <location>
        <begin position="6"/>
        <end position="162"/>
    </location>
</feature>
<evidence type="ECO:0000259" key="1">
    <source>
        <dbReference type="PROSITE" id="PS51186"/>
    </source>
</evidence>
<gene>
    <name evidence="2" type="ORF">IE4872_PC00105</name>
</gene>
<keyword evidence="2" id="KW-0614">Plasmid</keyword>
<organism evidence="2 3">
    <name type="scientific">Rhizobium gallicum</name>
    <dbReference type="NCBI Taxonomy" id="56730"/>
    <lineage>
        <taxon>Bacteria</taxon>
        <taxon>Pseudomonadati</taxon>
        <taxon>Pseudomonadota</taxon>
        <taxon>Alphaproteobacteria</taxon>
        <taxon>Hyphomicrobiales</taxon>
        <taxon>Rhizobiaceae</taxon>
        <taxon>Rhizobium/Agrobacterium group</taxon>
        <taxon>Rhizobium</taxon>
    </lineage>
</organism>
<reference evidence="2 3" key="1">
    <citation type="submission" date="2016-09" db="EMBL/GenBank/DDBJ databases">
        <title>The complete genome sequences of Rhizobium gallicum, symbiovars gallicum and phaseoli, symbionts associated to common bean (Phaseolus vulgaris).</title>
        <authorList>
            <person name="Bustos P."/>
            <person name="Santamaria R.I."/>
            <person name="Perez-Carrascal O.M."/>
            <person name="Juarez S."/>
            <person name="Lozano L."/>
            <person name="Martinez-Flores I."/>
            <person name="Martinez-Romero E."/>
            <person name="Cevallos M."/>
            <person name="Romero D."/>
            <person name="Davila G."/>
            <person name="Gonzalez V."/>
        </authorList>
    </citation>
    <scope>NUCLEOTIDE SEQUENCE [LARGE SCALE GENOMIC DNA]</scope>
    <source>
        <strain evidence="2 3">IE4872</strain>
        <plasmid evidence="3">prgalie4872c</plasmid>
    </source>
</reference>
<sequence length="167" mass="18943">MAAKQIHTRSPIVIEYLESCRDWIPVCTSWSFGQWGCQANGSFEQTKHEFEASTKSSLPLTLVAVEDGRPAGMISLNESDFKGRPDLSPWLKSLYVHPFHRNKGIASLLIKRLEHEALRLGYERLYLTTEDAKGLYMKNDWLDIDRVRTPYGDAALMTKILLGARTG</sequence>
<dbReference type="RefSeq" id="WP_083635863.1">
    <property type="nucleotide sequence ID" value="NZ_CP017104.1"/>
</dbReference>
<geneLocation type="plasmid" evidence="3">
    <name>prgalie4872c</name>
</geneLocation>
<dbReference type="AlphaFoldDB" id="A0A1L5NQF4"/>
<dbReference type="EMBL" id="CP017104">
    <property type="protein sequence ID" value="APO70136.1"/>
    <property type="molecule type" value="Genomic_DNA"/>
</dbReference>
<dbReference type="Gene3D" id="3.40.630.30">
    <property type="match status" value="1"/>
</dbReference>
<proteinExistence type="predicted"/>
<dbReference type="InterPro" id="IPR016181">
    <property type="entry name" value="Acyl_CoA_acyltransferase"/>
</dbReference>
<dbReference type="GO" id="GO:0016747">
    <property type="term" value="F:acyltransferase activity, transferring groups other than amino-acyl groups"/>
    <property type="evidence" value="ECO:0007669"/>
    <property type="project" value="InterPro"/>
</dbReference>
<dbReference type="SUPFAM" id="SSF55729">
    <property type="entry name" value="Acyl-CoA N-acyltransferases (Nat)"/>
    <property type="match status" value="1"/>
</dbReference>
<dbReference type="Proteomes" id="UP000184749">
    <property type="component" value="Plasmid pRgalIE4872c"/>
</dbReference>
<evidence type="ECO:0000313" key="3">
    <source>
        <dbReference type="Proteomes" id="UP000184749"/>
    </source>
</evidence>
<dbReference type="PROSITE" id="PS51186">
    <property type="entry name" value="GNAT"/>
    <property type="match status" value="1"/>
</dbReference>
<name>A0A1L5NQF4_9HYPH</name>
<protein>
    <submittedName>
        <fullName evidence="2">GCN5-related N-acetyltransferase protein</fullName>
    </submittedName>
</protein>
<dbReference type="Pfam" id="PF00583">
    <property type="entry name" value="Acetyltransf_1"/>
    <property type="match status" value="1"/>
</dbReference>